<organism evidence="2 3">
    <name type="scientific">Fictibacillus iocasae</name>
    <dbReference type="NCBI Taxonomy" id="2715437"/>
    <lineage>
        <taxon>Bacteria</taxon>
        <taxon>Bacillati</taxon>
        <taxon>Bacillota</taxon>
        <taxon>Bacilli</taxon>
        <taxon>Bacillales</taxon>
        <taxon>Fictibacillaceae</taxon>
        <taxon>Fictibacillus</taxon>
    </lineage>
</organism>
<proteinExistence type="predicted"/>
<gene>
    <name evidence="2" type="ORF">ACFQPF_06425</name>
</gene>
<evidence type="ECO:0000256" key="1">
    <source>
        <dbReference type="SAM" id="Phobius"/>
    </source>
</evidence>
<feature type="transmembrane region" description="Helical" evidence="1">
    <location>
        <begin position="364"/>
        <end position="381"/>
    </location>
</feature>
<dbReference type="RefSeq" id="WP_379747740.1">
    <property type="nucleotide sequence ID" value="NZ_JBHTCP010000012.1"/>
</dbReference>
<feature type="transmembrane region" description="Helical" evidence="1">
    <location>
        <begin position="211"/>
        <end position="233"/>
    </location>
</feature>
<comment type="caution">
    <text evidence="2">The sequence shown here is derived from an EMBL/GenBank/DDBJ whole genome shotgun (WGS) entry which is preliminary data.</text>
</comment>
<reference evidence="3" key="1">
    <citation type="journal article" date="2019" name="Int. J. Syst. Evol. Microbiol.">
        <title>The Global Catalogue of Microorganisms (GCM) 10K type strain sequencing project: providing services to taxonomists for standard genome sequencing and annotation.</title>
        <authorList>
            <consortium name="The Broad Institute Genomics Platform"/>
            <consortium name="The Broad Institute Genome Sequencing Center for Infectious Disease"/>
            <person name="Wu L."/>
            <person name="Ma J."/>
        </authorList>
    </citation>
    <scope>NUCLEOTIDE SEQUENCE [LARGE SCALE GENOMIC DNA]</scope>
    <source>
        <strain evidence="3">NBRC 106396</strain>
    </source>
</reference>
<evidence type="ECO:0000313" key="2">
    <source>
        <dbReference type="EMBL" id="MFC7371303.1"/>
    </source>
</evidence>
<keyword evidence="3" id="KW-1185">Reference proteome</keyword>
<feature type="transmembrane region" description="Helical" evidence="1">
    <location>
        <begin position="280"/>
        <end position="303"/>
    </location>
</feature>
<protein>
    <submittedName>
        <fullName evidence="2">Nucleoporin-interacting protein</fullName>
    </submittedName>
</protein>
<evidence type="ECO:0000313" key="3">
    <source>
        <dbReference type="Proteomes" id="UP001596549"/>
    </source>
</evidence>
<keyword evidence="1" id="KW-0812">Transmembrane</keyword>
<accession>A0ABW2NQR5</accession>
<feature type="transmembrane region" description="Helical" evidence="1">
    <location>
        <begin position="94"/>
        <end position="115"/>
    </location>
</feature>
<feature type="transmembrane region" description="Helical" evidence="1">
    <location>
        <begin position="339"/>
        <end position="358"/>
    </location>
</feature>
<feature type="transmembrane region" description="Helical" evidence="1">
    <location>
        <begin position="315"/>
        <end position="332"/>
    </location>
</feature>
<sequence>MPKNHEKERVKRGRRYFLGNNVELFSLWSALVGFAMLSVIRLRWAADMPATWDEVDFVLAVDQFSLADMQPHFPGYPYFILGGMLLSFITHSDTFALILWNHLILFSAVFPLYWLSKIWVSSLSGRLLAVGSVQLSSYVCIISSQPVSEGAALGVMWWYIWSLYWALKKTSLLKQALPFFLFSLLMGIRLSYLPLGIGLLLFMIWKHRDVYHTSILFISACIFQWIWISALVMSEGGIFTFLHLALSFTEGHFTEWGGAITADQASAAGRFFRFIRNIGYSAAAGENWLLLLFFLGLCVYSLRKSQLRRLSKEEWMYAVMLLSYLVYAYTAQNTEKARHVLPVSSMILFAVFSCLGGIKKKGKMVLFLFLILQTVNGFYLLQQARSENPAVYQMEEYIASKRERAVLYTWEETRVLQYSKAPFRHKRIETYAFFQEEIKQDEKAKVYVTGKALAGFKSQNASAENCARNIKNFSSSHLVDPVYHSITLYEWTCR</sequence>
<dbReference type="EMBL" id="JBHTCP010000012">
    <property type="protein sequence ID" value="MFC7371303.1"/>
    <property type="molecule type" value="Genomic_DNA"/>
</dbReference>
<feature type="transmembrane region" description="Helical" evidence="1">
    <location>
        <begin position="21"/>
        <end position="40"/>
    </location>
</feature>
<keyword evidence="1" id="KW-1133">Transmembrane helix</keyword>
<feature type="transmembrane region" description="Helical" evidence="1">
    <location>
        <begin position="179"/>
        <end position="205"/>
    </location>
</feature>
<name>A0ABW2NQR5_9BACL</name>
<keyword evidence="1" id="KW-0472">Membrane</keyword>
<dbReference type="Proteomes" id="UP001596549">
    <property type="component" value="Unassembled WGS sequence"/>
</dbReference>